<reference evidence="2" key="1">
    <citation type="journal article" date="2015" name="ISME J.">
        <title>Draft Genome Sequence of Streptomyces incarnatus NRRL8089, which Produces the Nucleoside Antibiotic Sinefungin.</title>
        <authorList>
            <person name="Oshima K."/>
            <person name="Hattori M."/>
            <person name="Shimizu H."/>
            <person name="Fukuda K."/>
            <person name="Nemoto M."/>
            <person name="Inagaki K."/>
            <person name="Tamura T."/>
        </authorList>
    </citation>
    <scope>NUCLEOTIDE SEQUENCE</scope>
    <source>
        <strain evidence="2">FACHB-1277</strain>
    </source>
</reference>
<comment type="caution">
    <text evidence="2">The sequence shown here is derived from an EMBL/GenBank/DDBJ whole genome shotgun (WGS) entry which is preliminary data.</text>
</comment>
<sequence>MNWTVNWEQRVTEIRKSYNLPFGQNILTPKNVGIARCSINGETFEIFAISGKKDIYKGAVGLPKDPPIFKLLDPPPMHDRKYDTEYNNTSDIKKGEQKSYSSDKVQVMNQSTK</sequence>
<dbReference type="EMBL" id="JACJPY010000001">
    <property type="protein sequence ID" value="MBD2148683.1"/>
    <property type="molecule type" value="Genomic_DNA"/>
</dbReference>
<protein>
    <submittedName>
        <fullName evidence="2">Uncharacterized protein</fullName>
    </submittedName>
</protein>
<feature type="compositionally biased region" description="Polar residues" evidence="1">
    <location>
        <begin position="98"/>
        <end position="113"/>
    </location>
</feature>
<organism evidence="2 3">
    <name type="scientific">Pseudanabaena cinerea FACHB-1277</name>
    <dbReference type="NCBI Taxonomy" id="2949581"/>
    <lineage>
        <taxon>Bacteria</taxon>
        <taxon>Bacillati</taxon>
        <taxon>Cyanobacteriota</taxon>
        <taxon>Cyanophyceae</taxon>
        <taxon>Pseudanabaenales</taxon>
        <taxon>Pseudanabaenaceae</taxon>
        <taxon>Pseudanabaena</taxon>
        <taxon>Pseudanabaena cinerea</taxon>
    </lineage>
</organism>
<name>A0A926Z4L9_9CYAN</name>
<reference evidence="2" key="2">
    <citation type="submission" date="2020-08" db="EMBL/GenBank/DDBJ databases">
        <authorList>
            <person name="Chen M."/>
            <person name="Teng W."/>
            <person name="Zhao L."/>
            <person name="Hu C."/>
            <person name="Zhou Y."/>
            <person name="Han B."/>
            <person name="Song L."/>
            <person name="Shu W."/>
        </authorList>
    </citation>
    <scope>NUCLEOTIDE SEQUENCE</scope>
    <source>
        <strain evidence="2">FACHB-1277</strain>
    </source>
</reference>
<proteinExistence type="predicted"/>
<evidence type="ECO:0000313" key="3">
    <source>
        <dbReference type="Proteomes" id="UP000631421"/>
    </source>
</evidence>
<gene>
    <name evidence="2" type="ORF">H6F44_00860</name>
</gene>
<evidence type="ECO:0000256" key="1">
    <source>
        <dbReference type="SAM" id="MobiDB-lite"/>
    </source>
</evidence>
<feature type="region of interest" description="Disordered" evidence="1">
    <location>
        <begin position="70"/>
        <end position="113"/>
    </location>
</feature>
<dbReference type="Proteomes" id="UP000631421">
    <property type="component" value="Unassembled WGS sequence"/>
</dbReference>
<dbReference type="RefSeq" id="WP_190349015.1">
    <property type="nucleotide sequence ID" value="NZ_JACJPY010000001.1"/>
</dbReference>
<keyword evidence="3" id="KW-1185">Reference proteome</keyword>
<accession>A0A926Z4L9</accession>
<evidence type="ECO:0000313" key="2">
    <source>
        <dbReference type="EMBL" id="MBD2148683.1"/>
    </source>
</evidence>
<dbReference type="AlphaFoldDB" id="A0A926Z4L9"/>